<name>A0AAV8V3A5_9RHOD</name>
<evidence type="ECO:0000313" key="9">
    <source>
        <dbReference type="Proteomes" id="UP001157974"/>
    </source>
</evidence>
<sequence>MKLQKLTGSDNGEAKLLIKWLEQGVFDALEKKYLESILLEIFDGAPKSVSGSLISDPSQLLEQYIFSVSYPNDMPELAMSQNKNVAGGQPRLGSTGSAPTSSRQQLKESTYSVSANSRGYQCILAHPAIVSARARTQILQNLINYANDLQALPDDRMVSIKLLYRDEVTPEDYEPKFFQSDDLDSSPSWFSELELGKEIGDIASPYHAIKIHVKNKDVFKNITPNPQASAGASPHTAIAKNPPGDVQSHLSNLTIGRESTLRLRRKARPKTTTEETTTDKKVPNPDDKEQKFLENVLCSQEVESTRKRKASKVKDPIHQRHSTRRCA</sequence>
<dbReference type="InterPro" id="IPR036570">
    <property type="entry name" value="HORMA_dom_sf"/>
</dbReference>
<organism evidence="8 9">
    <name type="scientific">Rhodosorus marinus</name>
    <dbReference type="NCBI Taxonomy" id="101924"/>
    <lineage>
        <taxon>Eukaryota</taxon>
        <taxon>Rhodophyta</taxon>
        <taxon>Stylonematophyceae</taxon>
        <taxon>Stylonematales</taxon>
        <taxon>Stylonemataceae</taxon>
        <taxon>Rhodosorus</taxon>
    </lineage>
</organism>
<evidence type="ECO:0000259" key="7">
    <source>
        <dbReference type="PROSITE" id="PS50815"/>
    </source>
</evidence>
<feature type="region of interest" description="Disordered" evidence="6">
    <location>
        <begin position="84"/>
        <end position="109"/>
    </location>
</feature>
<evidence type="ECO:0000256" key="2">
    <source>
        <dbReference type="ARBA" id="ARBA00004286"/>
    </source>
</evidence>
<dbReference type="EMBL" id="JAMWBK010000001">
    <property type="protein sequence ID" value="KAJ8908416.1"/>
    <property type="molecule type" value="Genomic_DNA"/>
</dbReference>
<accession>A0AAV8V3A5</accession>
<feature type="region of interest" description="Disordered" evidence="6">
    <location>
        <begin position="226"/>
        <end position="327"/>
    </location>
</feature>
<dbReference type="InterPro" id="IPR051294">
    <property type="entry name" value="HORMA_MeioticProgression"/>
</dbReference>
<dbReference type="GO" id="GO:0051321">
    <property type="term" value="P:meiotic cell cycle"/>
    <property type="evidence" value="ECO:0007669"/>
    <property type="project" value="UniProtKB-KW"/>
</dbReference>
<dbReference type="AlphaFoldDB" id="A0AAV8V3A5"/>
<dbReference type="Gene3D" id="3.30.900.10">
    <property type="entry name" value="HORMA domain"/>
    <property type="match status" value="1"/>
</dbReference>
<dbReference type="GO" id="GO:0005694">
    <property type="term" value="C:chromosome"/>
    <property type="evidence" value="ECO:0007669"/>
    <property type="project" value="UniProtKB-SubCell"/>
</dbReference>
<dbReference type="PANTHER" id="PTHR48225">
    <property type="entry name" value="HORMA DOMAIN-CONTAINING PROTEIN 1"/>
    <property type="match status" value="1"/>
</dbReference>
<evidence type="ECO:0000256" key="1">
    <source>
        <dbReference type="ARBA" id="ARBA00004123"/>
    </source>
</evidence>
<reference evidence="8 9" key="1">
    <citation type="journal article" date="2023" name="Nat. Commun.">
        <title>Origin of minicircular mitochondrial genomes in red algae.</title>
        <authorList>
            <person name="Lee Y."/>
            <person name="Cho C.H."/>
            <person name="Lee Y.M."/>
            <person name="Park S.I."/>
            <person name="Yang J.H."/>
            <person name="West J.A."/>
            <person name="Bhattacharya D."/>
            <person name="Yoon H.S."/>
        </authorList>
    </citation>
    <scope>NUCLEOTIDE SEQUENCE [LARGE SCALE GENOMIC DNA]</scope>
    <source>
        <strain evidence="8 9">CCMP1338</strain>
        <tissue evidence="8">Whole cell</tissue>
    </source>
</reference>
<dbReference type="InterPro" id="IPR003511">
    <property type="entry name" value="HORMA_dom"/>
</dbReference>
<dbReference type="Proteomes" id="UP001157974">
    <property type="component" value="Unassembled WGS sequence"/>
</dbReference>
<gene>
    <name evidence="8" type="ORF">NDN08_005125</name>
</gene>
<protein>
    <recommendedName>
        <fullName evidence="7">HORMA domain-containing protein</fullName>
    </recommendedName>
</protein>
<evidence type="ECO:0000256" key="5">
    <source>
        <dbReference type="ARBA" id="ARBA00023254"/>
    </source>
</evidence>
<keyword evidence="3" id="KW-0158">Chromosome</keyword>
<dbReference type="SUPFAM" id="SSF56019">
    <property type="entry name" value="The spindle assembly checkpoint protein mad2"/>
    <property type="match status" value="1"/>
</dbReference>
<comment type="caution">
    <text evidence="8">The sequence shown here is derived from an EMBL/GenBank/DDBJ whole genome shotgun (WGS) entry which is preliminary data.</text>
</comment>
<feature type="compositionally biased region" description="Polar residues" evidence="6">
    <location>
        <begin position="92"/>
        <end position="109"/>
    </location>
</feature>
<comment type="subcellular location">
    <subcellularLocation>
        <location evidence="2">Chromosome</location>
    </subcellularLocation>
    <subcellularLocation>
        <location evidence="1">Nucleus</location>
    </subcellularLocation>
</comment>
<keyword evidence="9" id="KW-1185">Reference proteome</keyword>
<feature type="compositionally biased region" description="Basic and acidic residues" evidence="6">
    <location>
        <begin position="271"/>
        <end position="292"/>
    </location>
</feature>
<evidence type="ECO:0000256" key="6">
    <source>
        <dbReference type="SAM" id="MobiDB-lite"/>
    </source>
</evidence>
<feature type="domain" description="HORMA" evidence="7">
    <location>
        <begin position="1"/>
        <end position="213"/>
    </location>
</feature>
<dbReference type="Pfam" id="PF02301">
    <property type="entry name" value="HORMA"/>
    <property type="match status" value="1"/>
</dbReference>
<dbReference type="PANTHER" id="PTHR48225:SF7">
    <property type="entry name" value="MEIOSIS-SPECIFIC PROTEIN HOP1"/>
    <property type="match status" value="1"/>
</dbReference>
<evidence type="ECO:0000256" key="3">
    <source>
        <dbReference type="ARBA" id="ARBA00022454"/>
    </source>
</evidence>
<proteinExistence type="predicted"/>
<evidence type="ECO:0000313" key="8">
    <source>
        <dbReference type="EMBL" id="KAJ8908416.1"/>
    </source>
</evidence>
<dbReference type="GO" id="GO:0005634">
    <property type="term" value="C:nucleus"/>
    <property type="evidence" value="ECO:0007669"/>
    <property type="project" value="UniProtKB-SubCell"/>
</dbReference>
<keyword evidence="4" id="KW-0539">Nucleus</keyword>
<dbReference type="PROSITE" id="PS50815">
    <property type="entry name" value="HORMA"/>
    <property type="match status" value="1"/>
</dbReference>
<keyword evidence="5" id="KW-0469">Meiosis</keyword>
<evidence type="ECO:0000256" key="4">
    <source>
        <dbReference type="ARBA" id="ARBA00023242"/>
    </source>
</evidence>